<evidence type="ECO:0000256" key="5">
    <source>
        <dbReference type="ARBA" id="ARBA00022989"/>
    </source>
</evidence>
<feature type="transmembrane region" description="Helical" evidence="8">
    <location>
        <begin position="241"/>
        <end position="260"/>
    </location>
</feature>
<dbReference type="PANTHER" id="PTHR31806:SF5">
    <property type="entry name" value="PURINE-CYTOSINE PERMEASE FCY21"/>
    <property type="match status" value="1"/>
</dbReference>
<reference evidence="10" key="2">
    <citation type="submission" date="2015-01" db="EMBL/GenBank/DDBJ databases">
        <title>Evolutionary Origins and Diversification of the Mycorrhizal Mutualists.</title>
        <authorList>
            <consortium name="DOE Joint Genome Institute"/>
            <consortium name="Mycorrhizal Genomics Consortium"/>
            <person name="Kohler A."/>
            <person name="Kuo A."/>
            <person name="Nagy L.G."/>
            <person name="Floudas D."/>
            <person name="Copeland A."/>
            <person name="Barry K.W."/>
            <person name="Cichocki N."/>
            <person name="Veneault-Fourrey C."/>
            <person name="LaButti K."/>
            <person name="Lindquist E.A."/>
            <person name="Lipzen A."/>
            <person name="Lundell T."/>
            <person name="Morin E."/>
            <person name="Murat C."/>
            <person name="Riley R."/>
            <person name="Ohm R."/>
            <person name="Sun H."/>
            <person name="Tunlid A."/>
            <person name="Henrissat B."/>
            <person name="Grigoriev I.V."/>
            <person name="Hibbett D.S."/>
            <person name="Martin F."/>
        </authorList>
    </citation>
    <scope>NUCLEOTIDE SEQUENCE [LARGE SCALE GENOMIC DNA]</scope>
    <source>
        <strain evidence="10">Foug A</strain>
    </source>
</reference>
<reference evidence="9 10" key="1">
    <citation type="submission" date="2014-04" db="EMBL/GenBank/DDBJ databases">
        <authorList>
            <consortium name="DOE Joint Genome Institute"/>
            <person name="Kuo A."/>
            <person name="Kohler A."/>
            <person name="Nagy L.G."/>
            <person name="Floudas D."/>
            <person name="Copeland A."/>
            <person name="Barry K.W."/>
            <person name="Cichocki N."/>
            <person name="Veneault-Fourrey C."/>
            <person name="LaButti K."/>
            <person name="Lindquist E.A."/>
            <person name="Lipzen A."/>
            <person name="Lundell T."/>
            <person name="Morin E."/>
            <person name="Murat C."/>
            <person name="Sun H."/>
            <person name="Tunlid A."/>
            <person name="Henrissat B."/>
            <person name="Grigoriev I.V."/>
            <person name="Hibbett D.S."/>
            <person name="Martin F."/>
            <person name="Nordberg H.P."/>
            <person name="Cantor M.N."/>
            <person name="Hua S.X."/>
        </authorList>
    </citation>
    <scope>NUCLEOTIDE SEQUENCE [LARGE SCALE GENOMIC DNA]</scope>
    <source>
        <strain evidence="9 10">Foug A</strain>
    </source>
</reference>
<dbReference type="HOGENOM" id="CLU_026016_2_0_1"/>
<evidence type="ECO:0000256" key="2">
    <source>
        <dbReference type="ARBA" id="ARBA00008974"/>
    </source>
</evidence>
<feature type="transmembrane region" description="Helical" evidence="8">
    <location>
        <begin position="443"/>
        <end position="466"/>
    </location>
</feature>
<dbReference type="PIRSF" id="PIRSF002744">
    <property type="entry name" value="Pur-cyt_permease"/>
    <property type="match status" value="1"/>
</dbReference>
<keyword evidence="5 8" id="KW-1133">Transmembrane helix</keyword>
<dbReference type="AlphaFoldDB" id="A0A0C2YTY0"/>
<comment type="similarity">
    <text evidence="2 7">Belongs to the purine-cytosine permease (2.A.39) family.</text>
</comment>
<dbReference type="InParanoid" id="A0A0C2YTY0"/>
<accession>A0A0C2YTY0</accession>
<dbReference type="PANTHER" id="PTHR31806">
    <property type="entry name" value="PURINE-CYTOSINE PERMEASE FCY2-RELATED"/>
    <property type="match status" value="1"/>
</dbReference>
<evidence type="ECO:0000256" key="1">
    <source>
        <dbReference type="ARBA" id="ARBA00004141"/>
    </source>
</evidence>
<dbReference type="InterPro" id="IPR026030">
    <property type="entry name" value="Pur-cyt_permease_Fcy2/21/22"/>
</dbReference>
<keyword evidence="3 7" id="KW-0813">Transport</keyword>
<feature type="transmembrane region" description="Helical" evidence="8">
    <location>
        <begin position="335"/>
        <end position="360"/>
    </location>
</feature>
<protein>
    <submittedName>
        <fullName evidence="9">Uncharacterized protein</fullName>
    </submittedName>
</protein>
<evidence type="ECO:0000256" key="4">
    <source>
        <dbReference type="ARBA" id="ARBA00022692"/>
    </source>
</evidence>
<dbReference type="EMBL" id="KN822190">
    <property type="protein sequence ID" value="KIM53103.1"/>
    <property type="molecule type" value="Genomic_DNA"/>
</dbReference>
<evidence type="ECO:0000256" key="3">
    <source>
        <dbReference type="ARBA" id="ARBA00022448"/>
    </source>
</evidence>
<keyword evidence="4 8" id="KW-0812">Transmembrane</keyword>
<dbReference type="GO" id="GO:0005886">
    <property type="term" value="C:plasma membrane"/>
    <property type="evidence" value="ECO:0007669"/>
    <property type="project" value="TreeGrafter"/>
</dbReference>
<feature type="transmembrane region" description="Helical" evidence="8">
    <location>
        <begin position="141"/>
        <end position="160"/>
    </location>
</feature>
<dbReference type="STRING" id="1036808.A0A0C2YTY0"/>
<evidence type="ECO:0000313" key="10">
    <source>
        <dbReference type="Proteomes" id="UP000053989"/>
    </source>
</evidence>
<keyword evidence="6 7" id="KW-0472">Membrane</keyword>
<feature type="transmembrane region" description="Helical" evidence="8">
    <location>
        <begin position="400"/>
        <end position="422"/>
    </location>
</feature>
<comment type="subcellular location">
    <subcellularLocation>
        <location evidence="1">Membrane</location>
        <topology evidence="1">Multi-pass membrane protein</topology>
    </subcellularLocation>
</comment>
<dbReference type="Pfam" id="PF02133">
    <property type="entry name" value="Transp_cyt_pur"/>
    <property type="match status" value="1"/>
</dbReference>
<feature type="transmembrane region" description="Helical" evidence="8">
    <location>
        <begin position="281"/>
        <end position="302"/>
    </location>
</feature>
<dbReference type="Proteomes" id="UP000053989">
    <property type="component" value="Unassembled WGS sequence"/>
</dbReference>
<dbReference type="GO" id="GO:0022857">
    <property type="term" value="F:transmembrane transporter activity"/>
    <property type="evidence" value="ECO:0007669"/>
    <property type="project" value="InterPro"/>
</dbReference>
<evidence type="ECO:0000256" key="7">
    <source>
        <dbReference type="PIRNR" id="PIRNR002744"/>
    </source>
</evidence>
<dbReference type="OrthoDB" id="2116389at2759"/>
<feature type="transmembrane region" description="Helical" evidence="8">
    <location>
        <begin position="72"/>
        <end position="93"/>
    </location>
</feature>
<feature type="transmembrane region" description="Helical" evidence="8">
    <location>
        <begin position="99"/>
        <end position="120"/>
    </location>
</feature>
<proteinExistence type="inferred from homology"/>
<feature type="transmembrane region" description="Helical" evidence="8">
    <location>
        <begin position="180"/>
        <end position="202"/>
    </location>
</feature>
<feature type="transmembrane region" description="Helical" evidence="8">
    <location>
        <begin position="209"/>
        <end position="229"/>
    </location>
</feature>
<sequence length="505" mass="55546">MADPARDEKHSIDVEKDAASRTDSVASLRDEETTGFFAHPRFKALLTWGVEERGIVPVADEQRIDTQFYKIFFVWFSMNFNILSFSTGTLGPIAFELGLRDSCLVILFFNLIACALPAYFNTWGPRLGMRQMVISRYSFGYYGIMIPAILNLIGLCGFNILNCILGGQALSSVTNNTMSWTVGIVIIGIIALVISFMGYKVLNWYERFAWPPVLLAFVVALGVGGKHLYNVPAANPATAQQVLNFASVLAGFVITYSAMASDFTMYYKPTVSSHRIFWYSYLSYVVPIIVLECLGAAAVLVAPSVPSWNEGYGTAGNIGGLLEAMLSPVGGFGKFLTVMLSLSVTANIACTLYSMCFNFQVLVPSFSKVPRYVFSILGTAISLPLSIVGAHRFYQTLTDFLSLIGYWASAYGAILIVEHYCFRKGDFSSYDRSAWNVPSRLPWGAAALGAGILSFGLIIPSMNQVWFKGPIGVKAGDIGFEVAFPLAAILYYPLRRLELNYQKLD</sequence>
<keyword evidence="10" id="KW-1185">Reference proteome</keyword>
<organism evidence="9 10">
    <name type="scientific">Scleroderma citrinum Foug A</name>
    <dbReference type="NCBI Taxonomy" id="1036808"/>
    <lineage>
        <taxon>Eukaryota</taxon>
        <taxon>Fungi</taxon>
        <taxon>Dikarya</taxon>
        <taxon>Basidiomycota</taxon>
        <taxon>Agaricomycotina</taxon>
        <taxon>Agaricomycetes</taxon>
        <taxon>Agaricomycetidae</taxon>
        <taxon>Boletales</taxon>
        <taxon>Sclerodermatineae</taxon>
        <taxon>Sclerodermataceae</taxon>
        <taxon>Scleroderma</taxon>
    </lineage>
</organism>
<dbReference type="Gene3D" id="1.10.4160.10">
    <property type="entry name" value="Hydantoin permease"/>
    <property type="match status" value="1"/>
</dbReference>
<evidence type="ECO:0000256" key="8">
    <source>
        <dbReference type="SAM" id="Phobius"/>
    </source>
</evidence>
<evidence type="ECO:0000313" key="9">
    <source>
        <dbReference type="EMBL" id="KIM53103.1"/>
    </source>
</evidence>
<evidence type="ECO:0000256" key="6">
    <source>
        <dbReference type="ARBA" id="ARBA00023136"/>
    </source>
</evidence>
<feature type="transmembrane region" description="Helical" evidence="8">
    <location>
        <begin position="478"/>
        <end position="494"/>
    </location>
</feature>
<dbReference type="InterPro" id="IPR001248">
    <property type="entry name" value="Pur-cyt_permease"/>
</dbReference>
<gene>
    <name evidence="9" type="ORF">SCLCIDRAFT_1223206</name>
</gene>
<feature type="transmembrane region" description="Helical" evidence="8">
    <location>
        <begin position="372"/>
        <end position="394"/>
    </location>
</feature>
<name>A0A0C2YTY0_9AGAM</name>